<evidence type="ECO:0000256" key="5">
    <source>
        <dbReference type="SAM" id="Coils"/>
    </source>
</evidence>
<feature type="coiled-coil region" evidence="5">
    <location>
        <begin position="75"/>
        <end position="102"/>
    </location>
</feature>
<dbReference type="KEGG" id="adin:H7849_22820"/>
<evidence type="ECO:0000313" key="7">
    <source>
        <dbReference type="Proteomes" id="UP000515312"/>
    </source>
</evidence>
<dbReference type="PANTHER" id="PTHR30563:SF0">
    <property type="entry name" value="DNA RECOMBINATION PROTEIN RMUC"/>
    <property type="match status" value="1"/>
</dbReference>
<name>A0A7G8BH14_9BACT</name>
<dbReference type="GO" id="GO:0006310">
    <property type="term" value="P:DNA recombination"/>
    <property type="evidence" value="ECO:0007669"/>
    <property type="project" value="UniProtKB-KW"/>
</dbReference>
<evidence type="ECO:0000256" key="4">
    <source>
        <dbReference type="ARBA" id="ARBA00023172"/>
    </source>
</evidence>
<evidence type="ECO:0000256" key="2">
    <source>
        <dbReference type="ARBA" id="ARBA00009840"/>
    </source>
</evidence>
<comment type="similarity">
    <text evidence="2">Belongs to the RmuC family.</text>
</comment>
<evidence type="ECO:0000256" key="1">
    <source>
        <dbReference type="ARBA" id="ARBA00003416"/>
    </source>
</evidence>
<sequence>MQTTANEKLEFMTSARKELSNQFKALASDILDEKSKRFTEQNQENIGNLLNPLKEKFGEFQEKVASLEKDGIKGRTELREQINNLTTLNERLSQEANNLVQALKGSSKTQGDWGELLLEQLLEAAGLHKGQEYRVQESFTRENQTRARVDVILHLPEGRHLIIDSKVSLNDYDDYCRSEEEAARESALKRHLASMRSHIKELSQREYQTLYGLNSIDFVIMFVPIEPAFMLAMASEGKLWQEGWDKNVLLVSRTTLLFVLRTVAHLWRQEQQTRNVQEIVRRGGELYEKLVAFIADLSNVGKKLDAARESYEEAFKKLHTGRGSVIWRAEKLRDLGIRPAKSIPTTLVEAALVTPEELTAPLFDEPEDNGIDDAE</sequence>
<evidence type="ECO:0000313" key="6">
    <source>
        <dbReference type="EMBL" id="QNI31834.1"/>
    </source>
</evidence>
<dbReference type="Pfam" id="PF02646">
    <property type="entry name" value="RmuC"/>
    <property type="match status" value="1"/>
</dbReference>
<keyword evidence="4" id="KW-0233">DNA recombination</keyword>
<comment type="function">
    <text evidence="1">Involved in DNA recombination.</text>
</comment>
<organism evidence="6 7">
    <name type="scientific">Alloacidobacterium dinghuense</name>
    <dbReference type="NCBI Taxonomy" id="2763107"/>
    <lineage>
        <taxon>Bacteria</taxon>
        <taxon>Pseudomonadati</taxon>
        <taxon>Acidobacteriota</taxon>
        <taxon>Terriglobia</taxon>
        <taxon>Terriglobales</taxon>
        <taxon>Acidobacteriaceae</taxon>
        <taxon>Alloacidobacterium</taxon>
    </lineage>
</organism>
<gene>
    <name evidence="6" type="ORF">H7849_22820</name>
</gene>
<keyword evidence="3 5" id="KW-0175">Coiled coil</keyword>
<proteinExistence type="inferred from homology"/>
<keyword evidence="7" id="KW-1185">Reference proteome</keyword>
<dbReference type="EMBL" id="CP060394">
    <property type="protein sequence ID" value="QNI31834.1"/>
    <property type="molecule type" value="Genomic_DNA"/>
</dbReference>
<protein>
    <submittedName>
        <fullName evidence="6">DNA recombination protein RmuC</fullName>
    </submittedName>
</protein>
<accession>A0A7G8BH14</accession>
<dbReference type="AlphaFoldDB" id="A0A7G8BH14"/>
<dbReference type="PANTHER" id="PTHR30563">
    <property type="entry name" value="DNA RECOMBINATION PROTEIN RMUC"/>
    <property type="match status" value="1"/>
</dbReference>
<evidence type="ECO:0000256" key="3">
    <source>
        <dbReference type="ARBA" id="ARBA00023054"/>
    </source>
</evidence>
<reference evidence="6 7" key="1">
    <citation type="submission" date="2020-08" db="EMBL/GenBank/DDBJ databases">
        <title>Edaphobacter telluris sp. nov. and Acidobacterium dinghuensis sp. nov., two acidobacteria isolated from forest soil.</title>
        <authorList>
            <person name="Fu J."/>
            <person name="Qiu L."/>
        </authorList>
    </citation>
    <scope>NUCLEOTIDE SEQUENCE [LARGE SCALE GENOMIC DNA]</scope>
    <source>
        <strain evidence="6">4Y35</strain>
    </source>
</reference>
<dbReference type="InterPro" id="IPR003798">
    <property type="entry name" value="DNA_recombination_RmuC"/>
</dbReference>
<dbReference type="RefSeq" id="WP_186742791.1">
    <property type="nucleotide sequence ID" value="NZ_CP060394.1"/>
</dbReference>
<dbReference type="Proteomes" id="UP000515312">
    <property type="component" value="Chromosome"/>
</dbReference>